<reference evidence="1 2" key="1">
    <citation type="journal article" date="2021" name="Microbiol. Resour. Announc.">
        <title>Complete Genome Sequences of Three Human Oral Treponema parvum Isolates.</title>
        <authorList>
            <person name="Zeng H."/>
            <person name="Watt R.M."/>
        </authorList>
    </citation>
    <scope>NUCLEOTIDE SEQUENCE [LARGE SCALE GENOMIC DNA]</scope>
    <source>
        <strain evidence="1 2">ATCC 700770</strain>
    </source>
</reference>
<evidence type="ECO:0000313" key="2">
    <source>
        <dbReference type="Proteomes" id="UP000671908"/>
    </source>
</evidence>
<proteinExistence type="predicted"/>
<dbReference type="EMBL" id="CP054142">
    <property type="protein sequence ID" value="QTQ13918.1"/>
    <property type="molecule type" value="Genomic_DNA"/>
</dbReference>
<keyword evidence="2" id="KW-1185">Reference proteome</keyword>
<dbReference type="KEGG" id="tpav:HRQ91_05305"/>
<dbReference type="PROSITE" id="PS51257">
    <property type="entry name" value="PROKAR_LIPOPROTEIN"/>
    <property type="match status" value="1"/>
</dbReference>
<dbReference type="AlphaFoldDB" id="A0A975IEH7"/>
<dbReference type="RefSeq" id="WP_210120591.1">
    <property type="nucleotide sequence ID" value="NZ_CP054142.1"/>
</dbReference>
<organism evidence="1 2">
    <name type="scientific">Treponema parvum</name>
    <dbReference type="NCBI Taxonomy" id="138851"/>
    <lineage>
        <taxon>Bacteria</taxon>
        <taxon>Pseudomonadati</taxon>
        <taxon>Spirochaetota</taxon>
        <taxon>Spirochaetia</taxon>
        <taxon>Spirochaetales</taxon>
        <taxon>Treponemataceae</taxon>
        <taxon>Treponema</taxon>
    </lineage>
</organism>
<sequence>MKKNILIAAGIILMAGSSCKTSKTAVESYDAVPDTPTETISVPVEAVVYIKSEKELFEEKTKDIALSINSSPAQTINGADFKTPFSVKVKKTDGSPVENFPILVRYPSKNENGNISFSEEELNTDAEGIAVYIPETPSFSCNTRLDFLPYVQTSDEEVIKAAASLGVSAPWKVRTNLARKGGLIGLVDYNAKGSALADTLSSSLLLKELMNKGFSNIGNFDIPKSMLNDKQAVYKHVNNIVGNSVSYLIYGTIKYLSPIEKNDETYSCTLEADISCMDTKTGNILYSTVKSVTATDTTEWKVISSARAALAKELGQAIIFNM</sequence>
<dbReference type="Proteomes" id="UP000671908">
    <property type="component" value="Chromosome"/>
</dbReference>
<evidence type="ECO:0000313" key="1">
    <source>
        <dbReference type="EMBL" id="QTQ13918.1"/>
    </source>
</evidence>
<accession>A0A975IEH7</accession>
<name>A0A975IEH7_9SPIR</name>
<protein>
    <recommendedName>
        <fullName evidence="3">Lipoprotein</fullName>
    </recommendedName>
</protein>
<gene>
    <name evidence="1" type="ORF">HRQ91_05305</name>
</gene>
<evidence type="ECO:0008006" key="3">
    <source>
        <dbReference type="Google" id="ProtNLM"/>
    </source>
</evidence>